<proteinExistence type="predicted"/>
<dbReference type="RefSeq" id="WP_378300388.1">
    <property type="nucleotide sequence ID" value="NZ_JBHTJA010000037.1"/>
</dbReference>
<evidence type="ECO:0000313" key="2">
    <source>
        <dbReference type="Proteomes" id="UP001596972"/>
    </source>
</evidence>
<name>A0ABW3EUW7_9ACTN</name>
<reference evidence="2" key="1">
    <citation type="journal article" date="2019" name="Int. J. Syst. Evol. Microbiol.">
        <title>The Global Catalogue of Microorganisms (GCM) 10K type strain sequencing project: providing services to taxonomists for standard genome sequencing and annotation.</title>
        <authorList>
            <consortium name="The Broad Institute Genomics Platform"/>
            <consortium name="The Broad Institute Genome Sequencing Center for Infectious Disease"/>
            <person name="Wu L."/>
            <person name="Ma J."/>
        </authorList>
    </citation>
    <scope>NUCLEOTIDE SEQUENCE [LARGE SCALE GENOMIC DNA]</scope>
    <source>
        <strain evidence="2">JCM 31202</strain>
    </source>
</reference>
<dbReference type="Proteomes" id="UP001596972">
    <property type="component" value="Unassembled WGS sequence"/>
</dbReference>
<dbReference type="EMBL" id="JBHTJA010000037">
    <property type="protein sequence ID" value="MFD0902521.1"/>
    <property type="molecule type" value="Genomic_DNA"/>
</dbReference>
<comment type="caution">
    <text evidence="1">The sequence shown here is derived from an EMBL/GenBank/DDBJ whole genome shotgun (WGS) entry which is preliminary data.</text>
</comment>
<gene>
    <name evidence="1" type="ORF">ACFQ11_19135</name>
</gene>
<protein>
    <recommendedName>
        <fullName evidence="3">Integrase</fullName>
    </recommendedName>
</protein>
<accession>A0ABW3EUW7</accession>
<keyword evidence="2" id="KW-1185">Reference proteome</keyword>
<sequence>MTGRKPTGEPYSQRTNGPVRYYAIVRDGKTVGYLWASVDDDAASCLRRLAKKEESLRAYRVWNERLKESKALGLTPLQALRRWVGAGESDDHGVLVAPERQASTLTELQEIANPGHVDRVEQQRRANPLGSWRRGVPPVVSYRPRDYPKTTEAPVRYVPVTRGTTVLGYLWASAADDAASYLYRRAAGDDGVNSGVPWRKALRAALDYGMTPLQALHHAIGTPEDDRAGGIPADTPVSEAPSLAALRDIAGA</sequence>
<organism evidence="1 2">
    <name type="scientific">Actinomadura sediminis</name>
    <dbReference type="NCBI Taxonomy" id="1038904"/>
    <lineage>
        <taxon>Bacteria</taxon>
        <taxon>Bacillati</taxon>
        <taxon>Actinomycetota</taxon>
        <taxon>Actinomycetes</taxon>
        <taxon>Streptosporangiales</taxon>
        <taxon>Thermomonosporaceae</taxon>
        <taxon>Actinomadura</taxon>
    </lineage>
</organism>
<evidence type="ECO:0008006" key="3">
    <source>
        <dbReference type="Google" id="ProtNLM"/>
    </source>
</evidence>
<evidence type="ECO:0000313" key="1">
    <source>
        <dbReference type="EMBL" id="MFD0902521.1"/>
    </source>
</evidence>